<evidence type="ECO:0000259" key="4">
    <source>
        <dbReference type="PROSITE" id="PS50043"/>
    </source>
</evidence>
<protein>
    <submittedName>
        <fullName evidence="5">LuxR C-terminal-related transcriptional regulator</fullName>
    </submittedName>
</protein>
<keyword evidence="2" id="KW-0238">DNA-binding</keyword>
<dbReference type="Gene3D" id="1.10.10.10">
    <property type="entry name" value="Winged helix-like DNA-binding domain superfamily/Winged helix DNA-binding domain"/>
    <property type="match status" value="2"/>
</dbReference>
<name>A0ABZ2KKS3_9BACT</name>
<dbReference type="PANTHER" id="PTHR44688:SF16">
    <property type="entry name" value="DNA-BINDING TRANSCRIPTIONAL ACTIVATOR DEVR_DOSR"/>
    <property type="match status" value="1"/>
</dbReference>
<accession>A0ABZ2KKS3</accession>
<dbReference type="PROSITE" id="PS50043">
    <property type="entry name" value="HTH_LUXR_2"/>
    <property type="match status" value="2"/>
</dbReference>
<organism evidence="5 6">
    <name type="scientific">Pendulispora brunnea</name>
    <dbReference type="NCBI Taxonomy" id="2905690"/>
    <lineage>
        <taxon>Bacteria</taxon>
        <taxon>Pseudomonadati</taxon>
        <taxon>Myxococcota</taxon>
        <taxon>Myxococcia</taxon>
        <taxon>Myxococcales</taxon>
        <taxon>Sorangiineae</taxon>
        <taxon>Pendulisporaceae</taxon>
        <taxon>Pendulispora</taxon>
    </lineage>
</organism>
<evidence type="ECO:0000313" key="6">
    <source>
        <dbReference type="Proteomes" id="UP001379533"/>
    </source>
</evidence>
<dbReference type="CDD" id="cd06170">
    <property type="entry name" value="LuxR_C_like"/>
    <property type="match status" value="2"/>
</dbReference>
<dbReference type="SUPFAM" id="SSF46894">
    <property type="entry name" value="C-terminal effector domain of the bipartite response regulators"/>
    <property type="match status" value="2"/>
</dbReference>
<dbReference type="PANTHER" id="PTHR44688">
    <property type="entry name" value="DNA-BINDING TRANSCRIPTIONAL ACTIVATOR DEVR_DOSR"/>
    <property type="match status" value="1"/>
</dbReference>
<keyword evidence="1" id="KW-0805">Transcription regulation</keyword>
<dbReference type="PRINTS" id="PR00038">
    <property type="entry name" value="HTHLUXR"/>
</dbReference>
<gene>
    <name evidence="5" type="ORF">LZC95_20215</name>
</gene>
<dbReference type="RefSeq" id="WP_394849767.1">
    <property type="nucleotide sequence ID" value="NZ_CP089982.1"/>
</dbReference>
<evidence type="ECO:0000256" key="3">
    <source>
        <dbReference type="ARBA" id="ARBA00023163"/>
    </source>
</evidence>
<keyword evidence="6" id="KW-1185">Reference proteome</keyword>
<feature type="domain" description="HTH luxR-type" evidence="4">
    <location>
        <begin position="82"/>
        <end position="147"/>
    </location>
</feature>
<sequence>MIRRGRPRAAESALTRREREVLDCLPCGTTNREIAGLLGVSTKTVANTLQQVYRKLGVPTRTGASVVAILVAILVQRVQVPPIVFEEALTSREKDILKEAAGDHTNKQIAASLDMPVKTVKATLQRVYRKLVVSTRTRACVVAILHGLIEPPEHLSAQAREIVRQGPNDL</sequence>
<dbReference type="EMBL" id="CP089982">
    <property type="protein sequence ID" value="WXA99134.1"/>
    <property type="molecule type" value="Genomic_DNA"/>
</dbReference>
<reference evidence="5 6" key="1">
    <citation type="submission" date="2021-12" db="EMBL/GenBank/DDBJ databases">
        <title>Discovery of the Pendulisporaceae a myxobacterial family with distinct sporulation behavior and unique specialized metabolism.</title>
        <authorList>
            <person name="Garcia R."/>
            <person name="Popoff A."/>
            <person name="Bader C.D."/>
            <person name="Loehr J."/>
            <person name="Walesch S."/>
            <person name="Walt C."/>
            <person name="Boldt J."/>
            <person name="Bunk B."/>
            <person name="Haeckl F.J.F.P.J."/>
            <person name="Gunesch A.P."/>
            <person name="Birkelbach J."/>
            <person name="Nuebel U."/>
            <person name="Pietschmann T."/>
            <person name="Bach T."/>
            <person name="Mueller R."/>
        </authorList>
    </citation>
    <scope>NUCLEOTIDE SEQUENCE [LARGE SCALE GENOMIC DNA]</scope>
    <source>
        <strain evidence="5 6">MSr12523</strain>
    </source>
</reference>
<evidence type="ECO:0000313" key="5">
    <source>
        <dbReference type="EMBL" id="WXA99134.1"/>
    </source>
</evidence>
<dbReference type="InterPro" id="IPR036388">
    <property type="entry name" value="WH-like_DNA-bd_sf"/>
</dbReference>
<keyword evidence="3" id="KW-0804">Transcription</keyword>
<feature type="domain" description="HTH luxR-type" evidence="4">
    <location>
        <begin position="7"/>
        <end position="72"/>
    </location>
</feature>
<evidence type="ECO:0000256" key="2">
    <source>
        <dbReference type="ARBA" id="ARBA00023125"/>
    </source>
</evidence>
<proteinExistence type="predicted"/>
<dbReference type="SMART" id="SM00421">
    <property type="entry name" value="HTH_LUXR"/>
    <property type="match status" value="2"/>
</dbReference>
<dbReference type="Proteomes" id="UP001379533">
    <property type="component" value="Chromosome"/>
</dbReference>
<dbReference type="InterPro" id="IPR000792">
    <property type="entry name" value="Tscrpt_reg_LuxR_C"/>
</dbReference>
<dbReference type="InterPro" id="IPR016032">
    <property type="entry name" value="Sig_transdc_resp-reg_C-effctor"/>
</dbReference>
<evidence type="ECO:0000256" key="1">
    <source>
        <dbReference type="ARBA" id="ARBA00023015"/>
    </source>
</evidence>
<dbReference type="Pfam" id="PF00196">
    <property type="entry name" value="GerE"/>
    <property type="match status" value="2"/>
</dbReference>